<dbReference type="Proteomes" id="UP001600941">
    <property type="component" value="Unassembled WGS sequence"/>
</dbReference>
<dbReference type="Pfam" id="PF06445">
    <property type="entry name" value="GyrI-like"/>
    <property type="match status" value="1"/>
</dbReference>
<evidence type="ECO:0000256" key="3">
    <source>
        <dbReference type="ARBA" id="ARBA00023163"/>
    </source>
</evidence>
<dbReference type="InterPro" id="IPR011256">
    <property type="entry name" value="Reg_factor_effector_dom_sf"/>
</dbReference>
<sequence>MNDHQIIGQAIVFIENHLYETITARDAAEAVSYSYYHFHRYFSAVMGETIGSYIRSRRLTQAAWDLTHSDKKIIDIGLSLYFESAESFTRAFKDRYSMTPSEYRKHGIDVLIGNRQSARLPDETIVTHAGLTPEFVSMPAINIMGFRFNTTVSGNESIAMWEQFNRQIPASLLSNRRFGVYEAGETCSSDGFHIDSKTSAFVGVEIPDAYPVPDHMKKKKLCGGTYAKFTHKGTVDTLLRTYHYIWGVWFPKSGFELAARDDFECYTERFTGPEDENAEIDIYFPVHDRKRG</sequence>
<dbReference type="Pfam" id="PF12833">
    <property type="entry name" value="HTH_18"/>
    <property type="match status" value="1"/>
</dbReference>
<keyword evidence="1" id="KW-0805">Transcription regulation</keyword>
<dbReference type="Gene3D" id="1.10.10.60">
    <property type="entry name" value="Homeodomain-like"/>
    <property type="match status" value="2"/>
</dbReference>
<dbReference type="RefSeq" id="WP_227211148.1">
    <property type="nucleotide sequence ID" value="NZ_BAABZQ010000001.1"/>
</dbReference>
<reference evidence="5 6" key="1">
    <citation type="submission" date="2024-04" db="EMBL/GenBank/DDBJ databases">
        <title>Defined microbial consortia suppress multidrug-resistant proinflammatory Enterobacteriaceae via ecological control.</title>
        <authorList>
            <person name="Furuichi M."/>
            <person name="Kawaguchi T."/>
            <person name="Pust M."/>
            <person name="Yasuma K."/>
            <person name="Plichta D."/>
            <person name="Hasegawa N."/>
            <person name="Ohya T."/>
            <person name="Bhattarai S."/>
            <person name="Sasajima S."/>
            <person name="Aoto Y."/>
            <person name="Tuganbaev T."/>
            <person name="Yaginuma M."/>
            <person name="Ueda M."/>
            <person name="Okahashi N."/>
            <person name="Amafuji K."/>
            <person name="Kiridooshi Y."/>
            <person name="Sugita K."/>
            <person name="Strazar M."/>
            <person name="Skelly A."/>
            <person name="Suda W."/>
            <person name="Hattori M."/>
            <person name="Nakamoto N."/>
            <person name="Caballero S."/>
            <person name="Norman J."/>
            <person name="Olle B."/>
            <person name="Tanoue T."/>
            <person name="Arita M."/>
            <person name="Bucci V."/>
            <person name="Atarashi K."/>
            <person name="Xavier R."/>
            <person name="Honda K."/>
        </authorList>
    </citation>
    <scope>NUCLEOTIDE SEQUENCE [LARGE SCALE GENOMIC DNA]</scope>
    <source>
        <strain evidence="6">k34-0107-D12</strain>
    </source>
</reference>
<dbReference type="InterPro" id="IPR018060">
    <property type="entry name" value="HTH_AraC"/>
</dbReference>
<keyword evidence="2" id="KW-0238">DNA-binding</keyword>
<proteinExistence type="predicted"/>
<evidence type="ECO:0000259" key="4">
    <source>
        <dbReference type="PROSITE" id="PS01124"/>
    </source>
</evidence>
<evidence type="ECO:0000313" key="5">
    <source>
        <dbReference type="EMBL" id="GAA6500878.1"/>
    </source>
</evidence>
<dbReference type="PROSITE" id="PS01124">
    <property type="entry name" value="HTH_ARAC_FAMILY_2"/>
    <property type="match status" value="1"/>
</dbReference>
<dbReference type="PANTHER" id="PTHR47504:SF5">
    <property type="entry name" value="RIGHT ORIGIN-BINDING PROTEIN"/>
    <property type="match status" value="1"/>
</dbReference>
<evidence type="ECO:0000256" key="2">
    <source>
        <dbReference type="ARBA" id="ARBA00023125"/>
    </source>
</evidence>
<organism evidence="5 6">
    <name type="scientific">Blautia parvula</name>
    <dbReference type="NCBI Taxonomy" id="2877527"/>
    <lineage>
        <taxon>Bacteria</taxon>
        <taxon>Bacillati</taxon>
        <taxon>Bacillota</taxon>
        <taxon>Clostridia</taxon>
        <taxon>Lachnospirales</taxon>
        <taxon>Lachnospiraceae</taxon>
        <taxon>Blautia</taxon>
    </lineage>
</organism>
<keyword evidence="3" id="KW-0804">Transcription</keyword>
<gene>
    <name evidence="5" type="ORF">K340107D12_36940</name>
</gene>
<dbReference type="SUPFAM" id="SSF46689">
    <property type="entry name" value="Homeodomain-like"/>
    <property type="match status" value="2"/>
</dbReference>
<keyword evidence="6" id="KW-1185">Reference proteome</keyword>
<dbReference type="SMART" id="SM00342">
    <property type="entry name" value="HTH_ARAC"/>
    <property type="match status" value="1"/>
</dbReference>
<dbReference type="InterPro" id="IPR029442">
    <property type="entry name" value="GyrI-like"/>
</dbReference>
<evidence type="ECO:0000256" key="1">
    <source>
        <dbReference type="ARBA" id="ARBA00023015"/>
    </source>
</evidence>
<evidence type="ECO:0000313" key="6">
    <source>
        <dbReference type="Proteomes" id="UP001600941"/>
    </source>
</evidence>
<dbReference type="SUPFAM" id="SSF55136">
    <property type="entry name" value="Probable bacterial effector-binding domain"/>
    <property type="match status" value="1"/>
</dbReference>
<comment type="caution">
    <text evidence="5">The sequence shown here is derived from an EMBL/GenBank/DDBJ whole genome shotgun (WGS) entry which is preliminary data.</text>
</comment>
<accession>A0ABQ0BWG1</accession>
<protein>
    <submittedName>
        <fullName evidence="5">AraC family transcriptional regulator</fullName>
    </submittedName>
</protein>
<dbReference type="PANTHER" id="PTHR47504">
    <property type="entry name" value="RIGHT ORIGIN-BINDING PROTEIN"/>
    <property type="match status" value="1"/>
</dbReference>
<dbReference type="Gene3D" id="3.20.80.10">
    <property type="entry name" value="Regulatory factor, effector binding domain"/>
    <property type="match status" value="1"/>
</dbReference>
<name>A0ABQ0BWG1_9FIRM</name>
<dbReference type="EMBL" id="BAABZQ010000001">
    <property type="protein sequence ID" value="GAA6500878.1"/>
    <property type="molecule type" value="Genomic_DNA"/>
</dbReference>
<dbReference type="InterPro" id="IPR009057">
    <property type="entry name" value="Homeodomain-like_sf"/>
</dbReference>
<dbReference type="InterPro" id="IPR010499">
    <property type="entry name" value="AraC_E-bd"/>
</dbReference>
<feature type="domain" description="HTH araC/xylS-type" evidence="4">
    <location>
        <begin position="8"/>
        <end position="106"/>
    </location>
</feature>
<dbReference type="SMART" id="SM00871">
    <property type="entry name" value="AraC_E_bind"/>
    <property type="match status" value="1"/>
</dbReference>
<dbReference type="InterPro" id="IPR050959">
    <property type="entry name" value="MarA-like"/>
</dbReference>